<dbReference type="Gene3D" id="2.40.128.140">
    <property type="entry name" value="Outer membrane protein"/>
    <property type="match status" value="1"/>
</dbReference>
<dbReference type="Pfam" id="PF09982">
    <property type="entry name" value="LpxR"/>
    <property type="match status" value="1"/>
</dbReference>
<evidence type="ECO:0000313" key="2">
    <source>
        <dbReference type="EMBL" id="OGX82803.1"/>
    </source>
</evidence>
<evidence type="ECO:0000313" key="3">
    <source>
        <dbReference type="Proteomes" id="UP000177791"/>
    </source>
</evidence>
<organism evidence="2 3">
    <name type="scientific">Hymenobacter glacialis</name>
    <dbReference type="NCBI Taxonomy" id="1908236"/>
    <lineage>
        <taxon>Bacteria</taxon>
        <taxon>Pseudomonadati</taxon>
        <taxon>Bacteroidota</taxon>
        <taxon>Cytophagia</taxon>
        <taxon>Cytophagales</taxon>
        <taxon>Hymenobacteraceae</taxon>
        <taxon>Hymenobacter</taxon>
    </lineage>
</organism>
<evidence type="ECO:0000256" key="1">
    <source>
        <dbReference type="SAM" id="SignalP"/>
    </source>
</evidence>
<dbReference type="OrthoDB" id="622552at2"/>
<comment type="caution">
    <text evidence="2">The sequence shown here is derived from an EMBL/GenBank/DDBJ whole genome shotgun (WGS) entry which is preliminary data.</text>
</comment>
<sequence>MRSLLLFLFALLLATPGRAQTQPDTTLRPISPDRLLRYTYANDFLGRTDYYFTQGMTLTLMLPSLARLPTQRLLLRGPAGSTQYHGITLRYDGFTPLRIQDPFIRVGDRPYASYFYASFFRVSNQPTRRQRLTSALEVGFIGPGTFAKEFQQAIHRATNNPEPRGWDYQIGTDAVLGYRVAYERQLLAASRFVEVLGTAEASVGTLYTYAGAGAQLRLGLLQPYFSSLGVASAGSRAGQAQWQLYGYSSLQGRLVGYDATLQGGVFNKSNPYELPTSAVARTILRNTTGLVLAHKGFRLEANSTWVSPEFDGARTHRWGQLVVTAAF</sequence>
<reference evidence="2 3" key="1">
    <citation type="submission" date="2016-08" db="EMBL/GenBank/DDBJ databases">
        <title>Hymenobacter coccineus sp. nov., Hymenobacter lapidarius sp. nov. and Hymenobacter glacialis sp. nov., isolated from Antarctic soil.</title>
        <authorList>
            <person name="Sedlacek I."/>
            <person name="Kralova S."/>
            <person name="Kyrova K."/>
            <person name="Maslanova I."/>
            <person name="Stankova E."/>
            <person name="Vrbovska V."/>
            <person name="Nemec M."/>
            <person name="Bartak M."/>
            <person name="Svec P."/>
            <person name="Busse H.-J."/>
            <person name="Pantucek R."/>
        </authorList>
    </citation>
    <scope>NUCLEOTIDE SEQUENCE [LARGE SCALE GENOMIC DNA]</scope>
    <source>
        <strain evidence="2 3">CCM 8648</strain>
    </source>
</reference>
<accession>A0A1G1SW13</accession>
<evidence type="ECO:0008006" key="4">
    <source>
        <dbReference type="Google" id="ProtNLM"/>
    </source>
</evidence>
<dbReference type="EMBL" id="MDZC01000093">
    <property type="protein sequence ID" value="OGX82803.1"/>
    <property type="molecule type" value="Genomic_DNA"/>
</dbReference>
<dbReference type="RefSeq" id="WP_070735655.1">
    <property type="nucleotide sequence ID" value="NZ_MDZC01000093.1"/>
</dbReference>
<name>A0A1G1SW13_9BACT</name>
<dbReference type="InterPro" id="IPR037107">
    <property type="entry name" value="Put_OMP_sf"/>
</dbReference>
<dbReference type="InterPro" id="IPR018707">
    <property type="entry name" value="LpxR"/>
</dbReference>
<gene>
    <name evidence="2" type="ORF">BEN48_17500</name>
</gene>
<keyword evidence="1" id="KW-0732">Signal</keyword>
<keyword evidence="3" id="KW-1185">Reference proteome</keyword>
<feature type="chain" id="PRO_5009578533" description="Outer membrane protein" evidence="1">
    <location>
        <begin position="20"/>
        <end position="327"/>
    </location>
</feature>
<dbReference type="Proteomes" id="UP000177791">
    <property type="component" value="Unassembled WGS sequence"/>
</dbReference>
<proteinExistence type="predicted"/>
<feature type="signal peptide" evidence="1">
    <location>
        <begin position="1"/>
        <end position="19"/>
    </location>
</feature>
<dbReference type="STRING" id="1908236.BEN48_17500"/>
<protein>
    <recommendedName>
        <fullName evidence="4">Outer membrane protein</fullName>
    </recommendedName>
</protein>
<dbReference type="AlphaFoldDB" id="A0A1G1SW13"/>